<dbReference type="EMBL" id="JAPDOD010000005">
    <property type="protein sequence ID" value="MDA0160324.1"/>
    <property type="molecule type" value="Genomic_DNA"/>
</dbReference>
<dbReference type="InterPro" id="IPR017853">
    <property type="entry name" value="GH"/>
</dbReference>
<proteinExistence type="predicted"/>
<evidence type="ECO:0008006" key="4">
    <source>
        <dbReference type="Google" id="ProtNLM"/>
    </source>
</evidence>
<feature type="chain" id="PRO_5040790995" description="Asl1-like glycosyl hydrolase catalytic domain-containing protein" evidence="1">
    <location>
        <begin position="24"/>
        <end position="302"/>
    </location>
</feature>
<evidence type="ECO:0000256" key="1">
    <source>
        <dbReference type="SAM" id="SignalP"/>
    </source>
</evidence>
<gene>
    <name evidence="2" type="ORF">OM076_08615</name>
</gene>
<dbReference type="Proteomes" id="UP001149140">
    <property type="component" value="Unassembled WGS sequence"/>
</dbReference>
<dbReference type="RefSeq" id="WP_270039106.1">
    <property type="nucleotide sequence ID" value="NZ_JAPDOD010000005.1"/>
</dbReference>
<feature type="signal peptide" evidence="1">
    <location>
        <begin position="1"/>
        <end position="23"/>
    </location>
</feature>
<comment type="caution">
    <text evidence="2">The sequence shown here is derived from an EMBL/GenBank/DDBJ whole genome shotgun (WGS) entry which is preliminary data.</text>
</comment>
<evidence type="ECO:0000313" key="2">
    <source>
        <dbReference type="EMBL" id="MDA0160324.1"/>
    </source>
</evidence>
<sequence length="302" mass="34319">MRTHTALLIAAAIFFVVASPARAAVLVGIGEQSPEMFSDTRYQALDVHHARFVAPWDTLHNRWETTQLDSYLLDARAAGTNVLLSFGRSNQHTRELPSPKTLTREFRRFRARYPWVTDYVTWNEANHCSQPTCRRPDRVAAYYVALKNACRRCRIVAADLLDDSKIGEWASDFLDVAGRDRTLIWGLHNYIDANRFRTRGTRALLKATTGEVWFTETGGIVKRKQDAAVPLPASPEHAAKAARWVFRLAALSSRVKRIYFYHWTPPTTPGATWDSALLGPTGAPRPAYTVLRNWLIRERGKR</sequence>
<reference evidence="2" key="1">
    <citation type="submission" date="2022-10" db="EMBL/GenBank/DDBJ databases">
        <title>The WGS of Solirubrobacter ginsenosidimutans DSM 21036.</title>
        <authorList>
            <person name="Jiang Z."/>
        </authorList>
    </citation>
    <scope>NUCLEOTIDE SEQUENCE</scope>
    <source>
        <strain evidence="2">DSM 21036</strain>
    </source>
</reference>
<organism evidence="2 3">
    <name type="scientific">Solirubrobacter ginsenosidimutans</name>
    <dbReference type="NCBI Taxonomy" id="490573"/>
    <lineage>
        <taxon>Bacteria</taxon>
        <taxon>Bacillati</taxon>
        <taxon>Actinomycetota</taxon>
        <taxon>Thermoleophilia</taxon>
        <taxon>Solirubrobacterales</taxon>
        <taxon>Solirubrobacteraceae</taxon>
        <taxon>Solirubrobacter</taxon>
    </lineage>
</organism>
<protein>
    <recommendedName>
        <fullName evidence="4">Asl1-like glycosyl hydrolase catalytic domain-containing protein</fullName>
    </recommendedName>
</protein>
<name>A0A9X3MPL2_9ACTN</name>
<dbReference type="Gene3D" id="3.20.20.80">
    <property type="entry name" value="Glycosidases"/>
    <property type="match status" value="1"/>
</dbReference>
<keyword evidence="3" id="KW-1185">Reference proteome</keyword>
<keyword evidence="1" id="KW-0732">Signal</keyword>
<accession>A0A9X3MPL2</accession>
<dbReference type="SUPFAM" id="SSF51445">
    <property type="entry name" value="(Trans)glycosidases"/>
    <property type="match status" value="1"/>
</dbReference>
<dbReference type="AlphaFoldDB" id="A0A9X3MPL2"/>
<evidence type="ECO:0000313" key="3">
    <source>
        <dbReference type="Proteomes" id="UP001149140"/>
    </source>
</evidence>